<feature type="domain" description="F-box" evidence="17">
    <location>
        <begin position="224"/>
        <end position="270"/>
    </location>
</feature>
<dbReference type="PROSITE" id="PS50181">
    <property type="entry name" value="FBOX"/>
    <property type="match status" value="1"/>
</dbReference>
<dbReference type="FunFam" id="3.80.10.10:FF:000266">
    <property type="entry name" value="F-box and leucine rich repeat protein 13"/>
    <property type="match status" value="1"/>
</dbReference>
<accession>A0A6P8SB59</accession>
<dbReference type="InterPro" id="IPR006553">
    <property type="entry name" value="Leu-rich_rpt_Cys-con_subtyp"/>
</dbReference>
<dbReference type="CDD" id="cd22977">
    <property type="entry name" value="DD_FBXL13"/>
    <property type="match status" value="1"/>
</dbReference>
<proteinExistence type="inferred from homology"/>
<evidence type="ECO:0000256" key="15">
    <source>
        <dbReference type="ARBA" id="ARBA00081702"/>
    </source>
</evidence>
<dbReference type="Proteomes" id="UP000515159">
    <property type="component" value="Chromosome 9"/>
</dbReference>
<evidence type="ECO:0000256" key="8">
    <source>
        <dbReference type="ARBA" id="ARBA00023069"/>
    </source>
</evidence>
<comment type="subunit">
    <text evidence="13">Component of the nexin-dynein regulatory complex (N-DRC). Directly interacts with SKP1 and CUL1. Interacts with TCTE1/DRC5.</text>
</comment>
<keyword evidence="4" id="KW-0433">Leucine-rich repeat</keyword>
<evidence type="ECO:0000256" key="2">
    <source>
        <dbReference type="ARBA" id="ARBA00004611"/>
    </source>
</evidence>
<keyword evidence="10" id="KW-0966">Cell projection</keyword>
<dbReference type="OrthoDB" id="61560at2759"/>
<dbReference type="Gene3D" id="1.20.1280.50">
    <property type="match status" value="1"/>
</dbReference>
<dbReference type="Pfam" id="PF13516">
    <property type="entry name" value="LRR_6"/>
    <property type="match status" value="3"/>
</dbReference>
<comment type="subcellular location">
    <subcellularLocation>
        <location evidence="2">Cytoplasm</location>
        <location evidence="2">Cytoskeleton</location>
        <location evidence="2">Flagellum axoneme</location>
    </subcellularLocation>
    <subcellularLocation>
        <location evidence="1">Cytoplasm</location>
        <location evidence="1">Cytoskeleton</location>
        <location evidence="1">Microtubule organizing center</location>
        <location evidence="1">Centrosome</location>
    </subcellularLocation>
</comment>
<keyword evidence="6" id="KW-0833">Ubl conjugation pathway</keyword>
<comment type="similarity">
    <text evidence="12">Belongs to the DRC6 family.</text>
</comment>
<keyword evidence="5" id="KW-0677">Repeat</keyword>
<dbReference type="GO" id="GO:0019005">
    <property type="term" value="C:SCF ubiquitin ligase complex"/>
    <property type="evidence" value="ECO:0007669"/>
    <property type="project" value="TreeGrafter"/>
</dbReference>
<keyword evidence="8" id="KW-0969">Cilium</keyword>
<reference evidence="19" key="1">
    <citation type="submission" date="2025-08" db="UniProtKB">
        <authorList>
            <consortium name="RefSeq"/>
        </authorList>
    </citation>
    <scope>IDENTIFICATION</scope>
</reference>
<sequence length="808" mass="91780">MSSLRNADAQLRNYFIKHALPEIYEALLCGLCIMCPEDPLLFLEEAIKRLMEKGRSYLLWDILIDESMRPKIKPTTESYLEYLFGPDEAQLLSPELLVKAYAFYGTNLQRKCFDAWMKYCLLRKNKRAEMQHKTALAQQHYNLGQFQLIVLNWNTWVKFRKRQHSQAASKIQNAFNKGVLRTALKAWHLEAQDSRKTRVYFERLERGELEEHHPLQPTPPQEASDEVSQLPLRAALKIFSYVTIVDLARCAQVCQSWKVLTQTNFLWSSIDFSAVRQQIQDKTVVNILQKCRLYVVRLNFRCCSLHWPSFKTIGVCRNLQDLNLSECQGVNDESVRVISEGCSALLYLNLSYTDITDGTLRILSRCFQNLQYLSLAYCRKFTDKGLQYLATGKGCRKLIYLDLSGCIQISIDGFRFIAAGCSKLQHLKINDMITLTDSCILPLIEQCQQLTSISLLGSPHLSDNTFKALAQGKKLSRIRIEGNNWITDSSFKSFSKQCLHLSHIYVADCQKITDHGLKALASMKNILVLNVADCIRISDPGVRHFLEGSSGPKIRELNLTNCVRISDVSLLRIAQRCRSLTYLSLRYCENVTDSGIELLGNMLSLISIDLSGTNISDQGLAALGASGNIKELIVSECLAITDMGMKKFCQQVKELERLDVSHCLKMTNQSMKAVAFCCQKLTALAIAGCPKLTDLSIQYISGVCHYLHILDISGCIHLTNKSLKYLWKGCKQLRIFKMLYCRSITKSAAWKAETRVDKLEYSNDDPPPWFGYDQTGILLNSISEKEQTHEARTSNQDLLLFSATTAHV</sequence>
<evidence type="ECO:0000313" key="18">
    <source>
        <dbReference type="Proteomes" id="UP000515159"/>
    </source>
</evidence>
<dbReference type="SMART" id="SM00367">
    <property type="entry name" value="LRR_CC"/>
    <property type="match status" value="13"/>
</dbReference>
<evidence type="ECO:0000256" key="5">
    <source>
        <dbReference type="ARBA" id="ARBA00022737"/>
    </source>
</evidence>
<dbReference type="PANTHER" id="PTHR13318">
    <property type="entry name" value="PARTNER OF PAIRED, ISOFORM B-RELATED"/>
    <property type="match status" value="1"/>
</dbReference>
<evidence type="ECO:0000313" key="19">
    <source>
        <dbReference type="RefSeq" id="XP_033815509.1"/>
    </source>
</evidence>
<dbReference type="InterPro" id="IPR032675">
    <property type="entry name" value="LRR_dom_sf"/>
</dbReference>
<dbReference type="CDD" id="cd22124">
    <property type="entry name" value="F-box_FBXL13"/>
    <property type="match status" value="1"/>
</dbReference>
<name>A0A6P8SB59_GEOSA</name>
<dbReference type="Pfam" id="PF25372">
    <property type="entry name" value="DUF7885"/>
    <property type="match status" value="1"/>
</dbReference>
<evidence type="ECO:0000256" key="14">
    <source>
        <dbReference type="ARBA" id="ARBA00071255"/>
    </source>
</evidence>
<dbReference type="SUPFAM" id="SSF52047">
    <property type="entry name" value="RNI-like"/>
    <property type="match status" value="2"/>
</dbReference>
<keyword evidence="18" id="KW-1185">Reference proteome</keyword>
<dbReference type="GO" id="GO:0005813">
    <property type="term" value="C:centrosome"/>
    <property type="evidence" value="ECO:0007669"/>
    <property type="project" value="UniProtKB-SubCell"/>
</dbReference>
<evidence type="ECO:0000256" key="12">
    <source>
        <dbReference type="ARBA" id="ARBA00061246"/>
    </source>
</evidence>
<dbReference type="RefSeq" id="XP_033815509.1">
    <property type="nucleotide sequence ID" value="XM_033959618.1"/>
</dbReference>
<comment type="function">
    <text evidence="11">Substrate-recognition component of the SCF (SKP1-CUL1-F-box protein)-type E3 ubiquitin ligase complex. Component of the nexin-dynein regulatory complex (N-DRC), a key regulator of ciliary/flagellar motility which maintains the alignment and integrity of the distal axoneme and regulates microtubule sliding in motile axonemes. Specifically targets CEP192 isoform 3 for ubiquitin-mediated proteolysis and thereby acts as a regulator of microtubule nucleation activity.</text>
</comment>
<evidence type="ECO:0000256" key="10">
    <source>
        <dbReference type="ARBA" id="ARBA00023273"/>
    </source>
</evidence>
<dbReference type="FunCoup" id="A0A6P8SB59">
    <property type="interactions" value="125"/>
</dbReference>
<evidence type="ECO:0000256" key="3">
    <source>
        <dbReference type="ARBA" id="ARBA00022490"/>
    </source>
</evidence>
<dbReference type="InterPro" id="IPR001810">
    <property type="entry name" value="F-box_dom"/>
</dbReference>
<dbReference type="FunFam" id="3.80.10.10:FF:000134">
    <property type="entry name" value="F-box and leucine rich repeat protein 13"/>
    <property type="match status" value="1"/>
</dbReference>
<protein>
    <recommendedName>
        <fullName evidence="14">F-box and leucine-rich repeat protein 13</fullName>
    </recommendedName>
    <alternativeName>
        <fullName evidence="15">Dynein regulatory complex subunit 6</fullName>
    </alternativeName>
    <alternativeName>
        <fullName evidence="16">F-box/LRR-repeat protein 13</fullName>
    </alternativeName>
</protein>
<evidence type="ECO:0000256" key="9">
    <source>
        <dbReference type="ARBA" id="ARBA00023212"/>
    </source>
</evidence>
<dbReference type="AlphaFoldDB" id="A0A6P8SB59"/>
<evidence type="ECO:0000256" key="13">
    <source>
        <dbReference type="ARBA" id="ARBA00061870"/>
    </source>
</evidence>
<evidence type="ECO:0000256" key="11">
    <source>
        <dbReference type="ARBA" id="ARBA00058421"/>
    </source>
</evidence>
<evidence type="ECO:0000259" key="17">
    <source>
        <dbReference type="PROSITE" id="PS50181"/>
    </source>
</evidence>
<dbReference type="KEGG" id="gsh:117367216"/>
<dbReference type="FunFam" id="3.80.10.10:FF:000291">
    <property type="entry name" value="F-box and leucine rich repeat protein 13"/>
    <property type="match status" value="1"/>
</dbReference>
<dbReference type="InParanoid" id="A0A6P8SB59"/>
<keyword evidence="7" id="KW-0282">Flagellum</keyword>
<gene>
    <name evidence="19" type="primary">FBXL13</name>
</gene>
<evidence type="ECO:0000256" key="7">
    <source>
        <dbReference type="ARBA" id="ARBA00022846"/>
    </source>
</evidence>
<dbReference type="Pfam" id="PF12937">
    <property type="entry name" value="F-box-like"/>
    <property type="match status" value="1"/>
</dbReference>
<dbReference type="GO" id="GO:0031146">
    <property type="term" value="P:SCF-dependent proteasomal ubiquitin-dependent protein catabolic process"/>
    <property type="evidence" value="ECO:0007669"/>
    <property type="project" value="TreeGrafter"/>
</dbReference>
<dbReference type="InterPro" id="IPR057207">
    <property type="entry name" value="FBXL15_LRR"/>
</dbReference>
<evidence type="ECO:0000256" key="4">
    <source>
        <dbReference type="ARBA" id="ARBA00022614"/>
    </source>
</evidence>
<organism evidence="18 19">
    <name type="scientific">Geotrypetes seraphini</name>
    <name type="common">Gaboon caecilian</name>
    <name type="synonym">Caecilia seraphini</name>
    <dbReference type="NCBI Taxonomy" id="260995"/>
    <lineage>
        <taxon>Eukaryota</taxon>
        <taxon>Metazoa</taxon>
        <taxon>Chordata</taxon>
        <taxon>Craniata</taxon>
        <taxon>Vertebrata</taxon>
        <taxon>Euteleostomi</taxon>
        <taxon>Amphibia</taxon>
        <taxon>Gymnophiona</taxon>
        <taxon>Geotrypetes</taxon>
    </lineage>
</organism>
<evidence type="ECO:0000256" key="1">
    <source>
        <dbReference type="ARBA" id="ARBA00004300"/>
    </source>
</evidence>
<evidence type="ECO:0000256" key="16">
    <source>
        <dbReference type="ARBA" id="ARBA00083659"/>
    </source>
</evidence>
<dbReference type="Gene3D" id="3.80.10.10">
    <property type="entry name" value="Ribonuclease Inhibitor"/>
    <property type="match status" value="4"/>
</dbReference>
<dbReference type="GeneID" id="117367216"/>
<evidence type="ECO:0000256" key="6">
    <source>
        <dbReference type="ARBA" id="ARBA00022786"/>
    </source>
</evidence>
<dbReference type="InterPro" id="IPR001611">
    <property type="entry name" value="Leu-rich_rpt"/>
</dbReference>
<keyword evidence="3" id="KW-0963">Cytoplasm</keyword>
<keyword evidence="9" id="KW-0206">Cytoskeleton</keyword>
<dbReference type="CTD" id="222235"/>